<organism evidence="2">
    <name type="scientific">Homalodisca liturata</name>
    <dbReference type="NCBI Taxonomy" id="320908"/>
    <lineage>
        <taxon>Eukaryota</taxon>
        <taxon>Metazoa</taxon>
        <taxon>Ecdysozoa</taxon>
        <taxon>Arthropoda</taxon>
        <taxon>Hexapoda</taxon>
        <taxon>Insecta</taxon>
        <taxon>Pterygota</taxon>
        <taxon>Neoptera</taxon>
        <taxon>Paraneoptera</taxon>
        <taxon>Hemiptera</taxon>
        <taxon>Auchenorrhyncha</taxon>
        <taxon>Membracoidea</taxon>
        <taxon>Cicadellidae</taxon>
        <taxon>Cicadellinae</taxon>
        <taxon>Proconiini</taxon>
        <taxon>Homalodisca</taxon>
    </lineage>
</organism>
<accession>A0A1B6IT41</accession>
<dbReference type="GO" id="GO:0043565">
    <property type="term" value="F:sequence-specific DNA binding"/>
    <property type="evidence" value="ECO:0007669"/>
    <property type="project" value="TreeGrafter"/>
</dbReference>
<evidence type="ECO:0000313" key="2">
    <source>
        <dbReference type="EMBL" id="JAS90053.1"/>
    </source>
</evidence>
<reference evidence="2" key="1">
    <citation type="submission" date="2015-11" db="EMBL/GenBank/DDBJ databases">
        <title>De novo transcriptome assembly of four potential Pierce s Disease insect vectors from Arizona vineyards.</title>
        <authorList>
            <person name="Tassone E.E."/>
        </authorList>
    </citation>
    <scope>NUCLEOTIDE SEQUENCE</scope>
</reference>
<dbReference type="InterPro" id="IPR029526">
    <property type="entry name" value="PGBD"/>
</dbReference>
<dbReference type="PANTHER" id="PTHR47055">
    <property type="entry name" value="DDE_TNP_1_7 DOMAIN-CONTAINING PROTEIN"/>
    <property type="match status" value="1"/>
</dbReference>
<evidence type="ECO:0000259" key="1">
    <source>
        <dbReference type="Pfam" id="PF13843"/>
    </source>
</evidence>
<feature type="domain" description="PiggyBac transposable element-derived protein" evidence="1">
    <location>
        <begin position="2"/>
        <end position="216"/>
    </location>
</feature>
<feature type="non-terminal residue" evidence="2">
    <location>
        <position position="245"/>
    </location>
</feature>
<dbReference type="Pfam" id="PF13843">
    <property type="entry name" value="DDE_Tnp_1_7"/>
    <property type="match status" value="1"/>
</dbReference>
<gene>
    <name evidence="2" type="ORF">g.2171</name>
</gene>
<sequence length="245" mass="28364">LKQFIRGKPVRFGYKFWALCGTSGYCYNFDLYCGKDQGCEENIGLGRRVVQSLLFVVDDPLSYELYFDNFFTSIKLLEELFDLGFRASGTIRENRTQKCPLLDKKEMNKLGRGGYDYTSDLDSGIMLTRWNDNNIVTVATNFNSVEPLANFTRYSKEEKKKVPFPVPKSIKNYSSFMGGVDLHDWLASKYCIKIKGKKWYWILFTRIIDMTLVNAWIIHKLTSDNPVPLLDFRRAIAVPYLKASN</sequence>
<proteinExistence type="predicted"/>
<dbReference type="EMBL" id="GECU01017653">
    <property type="protein sequence ID" value="JAS90053.1"/>
    <property type="molecule type" value="Transcribed_RNA"/>
</dbReference>
<protein>
    <recommendedName>
        <fullName evidence="1">PiggyBac transposable element-derived protein domain-containing protein</fullName>
    </recommendedName>
</protein>
<dbReference type="InterPro" id="IPR052638">
    <property type="entry name" value="PiggyBac_TE-derived"/>
</dbReference>
<dbReference type="AlphaFoldDB" id="A0A1B6IT41"/>
<name>A0A1B6IT41_9HEMI</name>
<dbReference type="PANTHER" id="PTHR47055:SF3">
    <property type="entry name" value="PHORBOL-ESTER_DAG-TYPE DOMAIN-CONTAINING PROTEIN"/>
    <property type="match status" value="1"/>
</dbReference>
<feature type="non-terminal residue" evidence="2">
    <location>
        <position position="1"/>
    </location>
</feature>